<keyword evidence="3" id="KW-0732">Signal</keyword>
<proteinExistence type="predicted"/>
<dbReference type="PANTHER" id="PTHR10009:SF18">
    <property type="entry name" value="PROTEIN YELLOW-LIKE PROTEIN"/>
    <property type="match status" value="1"/>
</dbReference>
<dbReference type="EMBL" id="JBHULN010000001">
    <property type="protein sequence ID" value="MFD2569546.1"/>
    <property type="molecule type" value="Genomic_DNA"/>
</dbReference>
<dbReference type="Proteomes" id="UP001597469">
    <property type="component" value="Unassembled WGS sequence"/>
</dbReference>
<reference evidence="5" key="1">
    <citation type="journal article" date="2019" name="Int. J. Syst. Evol. Microbiol.">
        <title>The Global Catalogue of Microorganisms (GCM) 10K type strain sequencing project: providing services to taxonomists for standard genome sequencing and annotation.</title>
        <authorList>
            <consortium name="The Broad Institute Genomics Platform"/>
            <consortium name="The Broad Institute Genome Sequencing Center for Infectious Disease"/>
            <person name="Wu L."/>
            <person name="Ma J."/>
        </authorList>
    </citation>
    <scope>NUCLEOTIDE SEQUENCE [LARGE SCALE GENOMIC DNA]</scope>
    <source>
        <strain evidence="5">KCTC 42805</strain>
    </source>
</reference>
<dbReference type="Gene3D" id="2.120.10.30">
    <property type="entry name" value="TolB, C-terminal domain"/>
    <property type="match status" value="1"/>
</dbReference>
<gene>
    <name evidence="4" type="ORF">ACFSUS_02815</name>
</gene>
<evidence type="ECO:0000256" key="2">
    <source>
        <dbReference type="ARBA" id="ARBA00022525"/>
    </source>
</evidence>
<dbReference type="InterPro" id="IPR017996">
    <property type="entry name" value="MRJP/yellow-related"/>
</dbReference>
<comment type="caution">
    <text evidence="4">The sequence shown here is derived from an EMBL/GenBank/DDBJ whole genome shotgun (WGS) entry which is preliminary data.</text>
</comment>
<protein>
    <submittedName>
        <fullName evidence="4">L-dopachrome tautomerase-related protein</fullName>
    </submittedName>
</protein>
<name>A0ABW5LZS0_9BACT</name>
<accession>A0ABW5LZS0</accession>
<evidence type="ECO:0000313" key="4">
    <source>
        <dbReference type="EMBL" id="MFD2569546.1"/>
    </source>
</evidence>
<keyword evidence="2" id="KW-0964">Secreted</keyword>
<organism evidence="4 5">
    <name type="scientific">Spirosoma soli</name>
    <dbReference type="NCBI Taxonomy" id="1770529"/>
    <lineage>
        <taxon>Bacteria</taxon>
        <taxon>Pseudomonadati</taxon>
        <taxon>Bacteroidota</taxon>
        <taxon>Cytophagia</taxon>
        <taxon>Cytophagales</taxon>
        <taxon>Cytophagaceae</taxon>
        <taxon>Spirosoma</taxon>
    </lineage>
</organism>
<feature type="chain" id="PRO_5047109312" evidence="3">
    <location>
        <begin position="18"/>
        <end position="359"/>
    </location>
</feature>
<sequence length="359" mass="40275">MKAALFALLLSSVISLGQSNKSQLEEAVSFGPYQPVGVAISKQNRLFVSFPRWSDKYQYGLAEISKDGQRTPFPDAAWNRWDTNAPQQHFVSVQALFIDQDDALWVLDPANPNFGKSMPAGVKLLRIDLATNRITNTYRFDDLPLAQTSLNDVQVDPRRQVAYLSDPGRACLVVLDLKTQKSRSLLLKHSSTTADPGVVLKIDGKEVRDNNGKAFSSNVNGIALTPDFRYLYYRPITKKRLYRIETKYLNDISLTDQQLIGMVEDLGEAGISHGMIADQAGNVYMGDSPTKTIRRMTPAGQLQTVVTDERLLWPDSYAIDRDGYLYVTAAQYERLPKFNGGVSQVKEPFRLYKVKITPQ</sequence>
<evidence type="ECO:0000256" key="1">
    <source>
        <dbReference type="ARBA" id="ARBA00004613"/>
    </source>
</evidence>
<dbReference type="RefSeq" id="WP_381518753.1">
    <property type="nucleotide sequence ID" value="NZ_JBHULN010000001.1"/>
</dbReference>
<evidence type="ECO:0000313" key="5">
    <source>
        <dbReference type="Proteomes" id="UP001597469"/>
    </source>
</evidence>
<feature type="signal peptide" evidence="3">
    <location>
        <begin position="1"/>
        <end position="17"/>
    </location>
</feature>
<dbReference type="SUPFAM" id="SSF63829">
    <property type="entry name" value="Calcium-dependent phosphotriesterase"/>
    <property type="match status" value="1"/>
</dbReference>
<comment type="subcellular location">
    <subcellularLocation>
        <location evidence="1">Secreted</location>
    </subcellularLocation>
</comment>
<keyword evidence="5" id="KW-1185">Reference proteome</keyword>
<evidence type="ECO:0000256" key="3">
    <source>
        <dbReference type="SAM" id="SignalP"/>
    </source>
</evidence>
<dbReference type="Pfam" id="PF03022">
    <property type="entry name" value="MRJP"/>
    <property type="match status" value="1"/>
</dbReference>
<dbReference type="PANTHER" id="PTHR10009">
    <property type="entry name" value="PROTEIN YELLOW-RELATED"/>
    <property type="match status" value="1"/>
</dbReference>
<dbReference type="InterPro" id="IPR011042">
    <property type="entry name" value="6-blade_b-propeller_TolB-like"/>
</dbReference>